<evidence type="ECO:0000313" key="6">
    <source>
        <dbReference type="Proteomes" id="UP000002215"/>
    </source>
</evidence>
<dbReference type="Pfam" id="PF02311">
    <property type="entry name" value="AraC_binding"/>
    <property type="match status" value="1"/>
</dbReference>
<keyword evidence="3" id="KW-0804">Transcription</keyword>
<dbReference type="SUPFAM" id="SSF51215">
    <property type="entry name" value="Regulatory protein AraC"/>
    <property type="match status" value="1"/>
</dbReference>
<dbReference type="PANTHER" id="PTHR43280">
    <property type="entry name" value="ARAC-FAMILY TRANSCRIPTIONAL REGULATOR"/>
    <property type="match status" value="1"/>
</dbReference>
<dbReference type="InterPro" id="IPR009057">
    <property type="entry name" value="Homeodomain-like_sf"/>
</dbReference>
<protein>
    <submittedName>
        <fullName evidence="5">Transcriptional regulator, AraC family</fullName>
    </submittedName>
</protein>
<dbReference type="SUPFAM" id="SSF46689">
    <property type="entry name" value="Homeodomain-like"/>
    <property type="match status" value="1"/>
</dbReference>
<reference evidence="5 6" key="2">
    <citation type="journal article" date="2010" name="Stand. Genomic Sci.">
        <title>Complete genome sequence of Chitinophaga pinensis type strain (UQM 2034).</title>
        <authorList>
            <person name="Glavina Del Rio T."/>
            <person name="Abt B."/>
            <person name="Spring S."/>
            <person name="Lapidus A."/>
            <person name="Nolan M."/>
            <person name="Tice H."/>
            <person name="Copeland A."/>
            <person name="Cheng J.F."/>
            <person name="Chen F."/>
            <person name="Bruce D."/>
            <person name="Goodwin L."/>
            <person name="Pitluck S."/>
            <person name="Ivanova N."/>
            <person name="Mavromatis K."/>
            <person name="Mikhailova N."/>
            <person name="Pati A."/>
            <person name="Chen A."/>
            <person name="Palaniappan K."/>
            <person name="Land M."/>
            <person name="Hauser L."/>
            <person name="Chang Y.J."/>
            <person name="Jeffries C.D."/>
            <person name="Chain P."/>
            <person name="Saunders E."/>
            <person name="Detter J.C."/>
            <person name="Brettin T."/>
            <person name="Rohde M."/>
            <person name="Goker M."/>
            <person name="Bristow J."/>
            <person name="Eisen J.A."/>
            <person name="Markowitz V."/>
            <person name="Hugenholtz P."/>
            <person name="Kyrpides N.C."/>
            <person name="Klenk H.P."/>
            <person name="Lucas S."/>
        </authorList>
    </citation>
    <scope>NUCLEOTIDE SEQUENCE [LARGE SCALE GENOMIC DNA]</scope>
    <source>
        <strain evidence="6">ATCC 43595 / DSM 2588 / LMG 13176 / NBRC 15968 / NCIMB 11800 / UQM 2034</strain>
    </source>
</reference>
<sequence length="307" mass="35146">MIDKSVPKKGLHHFRSISDLCKALGVSSPRHPLIAVIINHNEMKPDSPLRYLLHDFYMVSYKSTMNGKLKYGQGYYDFDEGGLIFVAPNQPLSIVDESDPCQGYSLFFHPDIIAGSHLAKSINKYGFFSYNINEALHLSEKERQKILHLFEEIQDELDTSIDDISQDLVVSYIEVLLNYSNRYYKRQFITRKTVSSPIIEQFETLLNTYYTDEMGLQHGIPTVKYFSDQLNVSSGYLSDLLRNLTGLNTQQHIHAKLIEAAKQKLSTTALTAAEIAYELGFEHPQSFNKLFKSKTNMTPLQFREGLK</sequence>
<proteinExistence type="predicted"/>
<keyword evidence="2" id="KW-0238">DNA-binding</keyword>
<dbReference type="PROSITE" id="PS01124">
    <property type="entry name" value="HTH_ARAC_FAMILY_2"/>
    <property type="match status" value="1"/>
</dbReference>
<dbReference type="EMBL" id="CP001699">
    <property type="protein sequence ID" value="ACU60603.1"/>
    <property type="molecule type" value="Genomic_DNA"/>
</dbReference>
<evidence type="ECO:0000256" key="2">
    <source>
        <dbReference type="ARBA" id="ARBA00023125"/>
    </source>
</evidence>
<accession>A0A979GR20</accession>
<dbReference type="PANTHER" id="PTHR43280:SF32">
    <property type="entry name" value="TRANSCRIPTIONAL REGULATORY PROTEIN"/>
    <property type="match status" value="1"/>
</dbReference>
<dbReference type="Proteomes" id="UP000002215">
    <property type="component" value="Chromosome"/>
</dbReference>
<dbReference type="InterPro" id="IPR003313">
    <property type="entry name" value="AraC-bd"/>
</dbReference>
<evidence type="ECO:0000259" key="4">
    <source>
        <dbReference type="PROSITE" id="PS01124"/>
    </source>
</evidence>
<organism evidence="5 6">
    <name type="scientific">Chitinophaga pinensis (strain ATCC 43595 / DSM 2588 / LMG 13176 / NBRC 15968 / NCIMB 11800 / UQM 2034)</name>
    <dbReference type="NCBI Taxonomy" id="485918"/>
    <lineage>
        <taxon>Bacteria</taxon>
        <taxon>Pseudomonadati</taxon>
        <taxon>Bacteroidota</taxon>
        <taxon>Chitinophagia</taxon>
        <taxon>Chitinophagales</taxon>
        <taxon>Chitinophagaceae</taxon>
        <taxon>Chitinophaga</taxon>
    </lineage>
</organism>
<dbReference type="SMART" id="SM00342">
    <property type="entry name" value="HTH_ARAC"/>
    <property type="match status" value="1"/>
</dbReference>
<dbReference type="RefSeq" id="WP_012790779.1">
    <property type="nucleotide sequence ID" value="NC_013132.1"/>
</dbReference>
<evidence type="ECO:0000256" key="3">
    <source>
        <dbReference type="ARBA" id="ARBA00023163"/>
    </source>
</evidence>
<reference evidence="6" key="1">
    <citation type="submission" date="2009-08" db="EMBL/GenBank/DDBJ databases">
        <title>The complete genome of Chitinophaga pinensis DSM 2588.</title>
        <authorList>
            <consortium name="US DOE Joint Genome Institute (JGI-PGF)"/>
            <person name="Lucas S."/>
            <person name="Copeland A."/>
            <person name="Lapidus A."/>
            <person name="Glavina del Rio T."/>
            <person name="Dalin E."/>
            <person name="Tice H."/>
            <person name="Bruce D."/>
            <person name="Goodwin L."/>
            <person name="Pitluck S."/>
            <person name="Kyrpides N."/>
            <person name="Mavromatis K."/>
            <person name="Ivanova N."/>
            <person name="Mikhailova N."/>
            <person name="Sims D."/>
            <person name="Meinche L."/>
            <person name="Brettin T."/>
            <person name="Detter J.C."/>
            <person name="Han C."/>
            <person name="Larimer F."/>
            <person name="Land M."/>
            <person name="Hauser L."/>
            <person name="Markowitz V."/>
            <person name="Cheng J.-F."/>
            <person name="Hugenholtz P."/>
            <person name="Woyke T."/>
            <person name="Wu D."/>
            <person name="Spring S."/>
            <person name="Klenk H.-P."/>
            <person name="Eisen J.A."/>
        </authorList>
    </citation>
    <scope>NUCLEOTIDE SEQUENCE [LARGE SCALE GENOMIC DNA]</scope>
    <source>
        <strain evidence="6">ATCC 43595 / DSM 2588 / LMG 13176 / NBRC 15968 / NCIMB 11800 / UQM 2034</strain>
    </source>
</reference>
<dbReference type="GO" id="GO:0043565">
    <property type="term" value="F:sequence-specific DNA binding"/>
    <property type="evidence" value="ECO:0007669"/>
    <property type="project" value="InterPro"/>
</dbReference>
<dbReference type="AlphaFoldDB" id="A0A979GR20"/>
<name>A0A979GR20_CHIPD</name>
<dbReference type="InterPro" id="IPR037923">
    <property type="entry name" value="HTH-like"/>
</dbReference>
<dbReference type="GO" id="GO:0003700">
    <property type="term" value="F:DNA-binding transcription factor activity"/>
    <property type="evidence" value="ECO:0007669"/>
    <property type="project" value="InterPro"/>
</dbReference>
<gene>
    <name evidence="5" type="ordered locus">Cpin_3135</name>
</gene>
<evidence type="ECO:0000313" key="5">
    <source>
        <dbReference type="EMBL" id="ACU60603.1"/>
    </source>
</evidence>
<dbReference type="InterPro" id="IPR018060">
    <property type="entry name" value="HTH_AraC"/>
</dbReference>
<dbReference type="Pfam" id="PF12833">
    <property type="entry name" value="HTH_18"/>
    <property type="match status" value="1"/>
</dbReference>
<evidence type="ECO:0000256" key="1">
    <source>
        <dbReference type="ARBA" id="ARBA00023015"/>
    </source>
</evidence>
<dbReference type="KEGG" id="cpi:Cpin_3135"/>
<dbReference type="Gene3D" id="1.10.10.60">
    <property type="entry name" value="Homeodomain-like"/>
    <property type="match status" value="1"/>
</dbReference>
<keyword evidence="1" id="KW-0805">Transcription regulation</keyword>
<feature type="domain" description="HTH araC/xylS-type" evidence="4">
    <location>
        <begin position="200"/>
        <end position="305"/>
    </location>
</feature>
<dbReference type="OrthoDB" id="9779074at2"/>